<dbReference type="Pfam" id="PF17834">
    <property type="entry name" value="GHD"/>
    <property type="match status" value="1"/>
</dbReference>
<evidence type="ECO:0000313" key="3">
    <source>
        <dbReference type="Proteomes" id="UP000655225"/>
    </source>
</evidence>
<accession>A0A835DTB1</accession>
<dbReference type="OrthoDB" id="1936785at2759"/>
<dbReference type="SUPFAM" id="SSF49785">
    <property type="entry name" value="Galactose-binding domain-like"/>
    <property type="match status" value="1"/>
</dbReference>
<name>A0A835DTB1_TETSI</name>
<dbReference type="PANTHER" id="PTHR23421">
    <property type="entry name" value="BETA-GALACTOSIDASE RELATED"/>
    <property type="match status" value="1"/>
</dbReference>
<dbReference type="GO" id="GO:0004553">
    <property type="term" value="F:hydrolase activity, hydrolyzing O-glycosyl compounds"/>
    <property type="evidence" value="ECO:0007669"/>
    <property type="project" value="InterPro"/>
</dbReference>
<reference evidence="2 3" key="1">
    <citation type="submission" date="2020-04" db="EMBL/GenBank/DDBJ databases">
        <title>Plant Genome Project.</title>
        <authorList>
            <person name="Zhang R.-G."/>
        </authorList>
    </citation>
    <scope>NUCLEOTIDE SEQUENCE [LARGE SCALE GENOMIC DNA]</scope>
    <source>
        <strain evidence="2">YNK0</strain>
        <tissue evidence="2">Leaf</tissue>
    </source>
</reference>
<proteinExistence type="predicted"/>
<evidence type="ECO:0000313" key="2">
    <source>
        <dbReference type="EMBL" id="KAF8411752.1"/>
    </source>
</evidence>
<dbReference type="AlphaFoldDB" id="A0A835DTB1"/>
<dbReference type="InterPro" id="IPR001944">
    <property type="entry name" value="Glycoside_Hdrlase_35"/>
</dbReference>
<dbReference type="InterPro" id="IPR041392">
    <property type="entry name" value="GHD"/>
</dbReference>
<gene>
    <name evidence="2" type="ORF">HHK36_004310</name>
</gene>
<dbReference type="Proteomes" id="UP000655225">
    <property type="component" value="Unassembled WGS sequence"/>
</dbReference>
<sequence>MVKIRVDVYADSSEACAAFIANMDEENDKSVEFRNVTYHLPAWSVSILPDCKNVAFNTAKVRSQNSIVEMVPENLQASTMSSDEGLNSLQWDLFVEKVGIWGEADFTKSGLVDHLNTTKDTTDYLWYTTRLVVIQYILDNIFLLVKA</sequence>
<dbReference type="EMBL" id="JABCRI010000002">
    <property type="protein sequence ID" value="KAF8411752.1"/>
    <property type="molecule type" value="Genomic_DNA"/>
</dbReference>
<keyword evidence="3" id="KW-1185">Reference proteome</keyword>
<organism evidence="2 3">
    <name type="scientific">Tetracentron sinense</name>
    <name type="common">Spur-leaf</name>
    <dbReference type="NCBI Taxonomy" id="13715"/>
    <lineage>
        <taxon>Eukaryota</taxon>
        <taxon>Viridiplantae</taxon>
        <taxon>Streptophyta</taxon>
        <taxon>Embryophyta</taxon>
        <taxon>Tracheophyta</taxon>
        <taxon>Spermatophyta</taxon>
        <taxon>Magnoliopsida</taxon>
        <taxon>Trochodendrales</taxon>
        <taxon>Trochodendraceae</taxon>
        <taxon>Tetracentron</taxon>
    </lineage>
</organism>
<evidence type="ECO:0000259" key="1">
    <source>
        <dbReference type="Pfam" id="PF17834"/>
    </source>
</evidence>
<comment type="caution">
    <text evidence="2">The sequence shown here is derived from an EMBL/GenBank/DDBJ whole genome shotgun (WGS) entry which is preliminary data.</text>
</comment>
<protein>
    <recommendedName>
        <fullName evidence="1">Beta-galactosidase beta-sandwich domain-containing protein</fullName>
    </recommendedName>
</protein>
<dbReference type="GO" id="GO:0005975">
    <property type="term" value="P:carbohydrate metabolic process"/>
    <property type="evidence" value="ECO:0007669"/>
    <property type="project" value="InterPro"/>
</dbReference>
<dbReference type="InterPro" id="IPR008979">
    <property type="entry name" value="Galactose-bd-like_sf"/>
</dbReference>
<feature type="domain" description="Beta-galactosidase beta-sandwich" evidence="1">
    <location>
        <begin position="7"/>
        <end position="61"/>
    </location>
</feature>